<feature type="region of interest" description="Disordered" evidence="3">
    <location>
        <begin position="291"/>
        <end position="311"/>
    </location>
</feature>
<dbReference type="InterPro" id="IPR018114">
    <property type="entry name" value="TRYPSIN_HIS"/>
</dbReference>
<gene>
    <name evidence="7" type="primary">PRSS36</name>
</gene>
<dbReference type="RefSeq" id="XP_070317330.1">
    <property type="nucleotide sequence ID" value="XM_070461229.1"/>
</dbReference>
<keyword evidence="6" id="KW-1185">Reference proteome</keyword>
<dbReference type="CDD" id="cd00190">
    <property type="entry name" value="Tryp_SPc"/>
    <property type="match status" value="1"/>
</dbReference>
<reference evidence="6" key="1">
    <citation type="journal article" date="2022" name="J. Hered.">
        <title>A De Novo Chromosome-Level Genome Assembly of the White-Tailed Deer, Odocoileus Virginianus.</title>
        <authorList>
            <person name="London E.W."/>
            <person name="Roca A.L."/>
            <person name="Novakofski J.E."/>
            <person name="Mateus-Pinilla N.E."/>
        </authorList>
    </citation>
    <scope>NUCLEOTIDE SEQUENCE [LARGE SCALE GENOMIC DNA]</scope>
</reference>
<feature type="signal peptide" evidence="4">
    <location>
        <begin position="1"/>
        <end position="22"/>
    </location>
</feature>
<dbReference type="InterPro" id="IPR043504">
    <property type="entry name" value="Peptidase_S1_PA_chymotrypsin"/>
</dbReference>
<keyword evidence="2" id="KW-0645">Protease</keyword>
<dbReference type="Pfam" id="PF00089">
    <property type="entry name" value="Trypsin"/>
    <property type="match status" value="4"/>
</dbReference>
<feature type="domain" description="Peptidase S1" evidence="5">
    <location>
        <begin position="601"/>
        <end position="970"/>
    </location>
</feature>
<dbReference type="GeneID" id="110137428"/>
<dbReference type="PROSITE" id="PS00134">
    <property type="entry name" value="TRYPSIN_HIS"/>
    <property type="match status" value="1"/>
</dbReference>
<evidence type="ECO:0000256" key="3">
    <source>
        <dbReference type="SAM" id="MobiDB-lite"/>
    </source>
</evidence>
<keyword evidence="2" id="KW-0720">Serine protease</keyword>
<evidence type="ECO:0000256" key="1">
    <source>
        <dbReference type="ARBA" id="ARBA00023157"/>
    </source>
</evidence>
<evidence type="ECO:0000313" key="7">
    <source>
        <dbReference type="RefSeq" id="XP_070317330.1"/>
    </source>
</evidence>
<sequence>MSQHLLLPLVILAISPIPGAFQDSALSPTQEEPEDLDCGRPEPSARIVGGLDSQPGTWPWQVSLHHGGGHICGGSLIAPSWVLSAAHCFVMNGTLEPAAEWSVVLGVHSQDGPLDGAHVRAVAAILVPDNYSSVERGADVALLRLAAPARLGPSVRPVCLPRASHRFAHGTACWATGWGDVQEEDPLPLPWVLQEVELRLLGEAACQCLYSRPGPFNLTFQLLPGMLCAGYPEGRRDTCQGDSGGPLVCEEGGRWFQAGITSFGFGCGRRNRPGVFTAVAPYEAWIREQVSGSEPGPAFPTQPPEAQSGLPEPMNENCTIALPECGKARRPGAWPWEAQVMVPGSRPCYGALVSESWVLAPASCFPGHISSDRPPSDLDYWRVQLPSRPRAEQVARLVLHENASWDDASNLALLQLRAPVNLSAAPRPVCLPHPEHYFLPGSRCRLARWGRGEPAPGASSLLEAELLGAWWCHCLYGRQGASVPPPGEPPQALCPAYQEEEAEGSCWNYSHWSLLCREEGTWFLAGIKDFPSDCLRPRVFYPLQTHGPWISHVTRGAYLEDQLAWDWGPEGEETEAQTCPPHTENGACGLRPEPALMGVLWPWLAEVHVAGERICAGILVAPGWVLAATHCVLRWVSPIFLARGRHWERGQRTVAGCSPFRAFIAPGNCSKCFETEERFQRRTNEGVSGLTLDICSTLSPGLGFPGGSEVKASACNAGDLGLIPRLGRSPGEGSGNPLQCYSCLENTMDGGAWWATVHGVTKNWTRLSDLSFSPWAGKDLSAMRGSGSDPGPCFCRPGSTTVPYIEVYLGRAGASPLPQSHQVSRLVISIRLPRHLGLRPPLALLELSSRVEPSPSALPICLHPGGTPLGASCWVLGWKDPQDRVPVAAAVSILTPRLCHCLYQGLLPPGTLCVLYAEGQEDRCEVTSAPPLLCQTEGGSWVLVGMAVRGSRELFAATGPEEAWISQTVGEAPFLPPSSFPHWLTEGSDLCPPDMARASGSPRAALFLLLLTPLIQG</sequence>
<evidence type="ECO:0000259" key="5">
    <source>
        <dbReference type="PROSITE" id="PS50240"/>
    </source>
</evidence>
<dbReference type="SUPFAM" id="SSF50494">
    <property type="entry name" value="Trypsin-like serine proteases"/>
    <property type="match status" value="4"/>
</dbReference>
<dbReference type="PANTHER" id="PTHR24253">
    <property type="entry name" value="TRANSMEMBRANE PROTEASE SERINE"/>
    <property type="match status" value="1"/>
</dbReference>
<proteinExistence type="predicted"/>
<feature type="chain" id="PRO_5046529291" evidence="4">
    <location>
        <begin position="23"/>
        <end position="1017"/>
    </location>
</feature>
<protein>
    <submittedName>
        <fullName evidence="7">Polyserase-2 isoform X2</fullName>
    </submittedName>
</protein>
<dbReference type="PROSITE" id="PS50240">
    <property type="entry name" value="TRYPSIN_DOM"/>
    <property type="match status" value="3"/>
</dbReference>
<dbReference type="InterPro" id="IPR001314">
    <property type="entry name" value="Peptidase_S1A"/>
</dbReference>
<evidence type="ECO:0000256" key="2">
    <source>
        <dbReference type="RuleBase" id="RU363034"/>
    </source>
</evidence>
<dbReference type="InterPro" id="IPR009003">
    <property type="entry name" value="Peptidase_S1_PA"/>
</dbReference>
<dbReference type="SMART" id="SM00020">
    <property type="entry name" value="Tryp_SPc"/>
    <property type="match status" value="2"/>
</dbReference>
<accession>A0ABM4HP33</accession>
<feature type="domain" description="Peptidase S1" evidence="5">
    <location>
        <begin position="47"/>
        <end position="291"/>
    </location>
</feature>
<organism evidence="6 7">
    <name type="scientific">Odocoileus virginianus</name>
    <name type="common">White-tailed deer</name>
    <dbReference type="NCBI Taxonomy" id="9874"/>
    <lineage>
        <taxon>Eukaryota</taxon>
        <taxon>Metazoa</taxon>
        <taxon>Chordata</taxon>
        <taxon>Craniata</taxon>
        <taxon>Vertebrata</taxon>
        <taxon>Euteleostomi</taxon>
        <taxon>Mammalia</taxon>
        <taxon>Eutheria</taxon>
        <taxon>Laurasiatheria</taxon>
        <taxon>Artiodactyla</taxon>
        <taxon>Ruminantia</taxon>
        <taxon>Pecora</taxon>
        <taxon>Cervidae</taxon>
        <taxon>Odocoileinae</taxon>
        <taxon>Odocoileus</taxon>
    </lineage>
</organism>
<dbReference type="Proteomes" id="UP001652640">
    <property type="component" value="Chromosome 33"/>
</dbReference>
<dbReference type="PRINTS" id="PR00722">
    <property type="entry name" value="CHYMOTRYPSIN"/>
</dbReference>
<feature type="domain" description="Peptidase S1" evidence="5">
    <location>
        <begin position="326"/>
        <end position="555"/>
    </location>
</feature>
<feature type="region of interest" description="Disordered" evidence="3">
    <location>
        <begin position="23"/>
        <end position="42"/>
    </location>
</feature>
<keyword evidence="4" id="KW-0732">Signal</keyword>
<evidence type="ECO:0000256" key="4">
    <source>
        <dbReference type="SAM" id="SignalP"/>
    </source>
</evidence>
<dbReference type="PROSITE" id="PS00135">
    <property type="entry name" value="TRYPSIN_SER"/>
    <property type="match status" value="1"/>
</dbReference>
<keyword evidence="2" id="KW-0378">Hydrolase</keyword>
<name>A0ABM4HP33_ODOVR</name>
<reference evidence="7" key="2">
    <citation type="submission" date="2025-08" db="UniProtKB">
        <authorList>
            <consortium name="RefSeq"/>
        </authorList>
    </citation>
    <scope>IDENTIFICATION</scope>
    <source>
        <tissue evidence="7">Tongue muscle</tissue>
    </source>
</reference>
<dbReference type="Gene3D" id="2.40.10.10">
    <property type="entry name" value="Trypsin-like serine proteases"/>
    <property type="match status" value="4"/>
</dbReference>
<dbReference type="PANTHER" id="PTHR24253:SF100">
    <property type="entry name" value="POLYSERASE-2"/>
    <property type="match status" value="1"/>
</dbReference>
<keyword evidence="1" id="KW-1015">Disulfide bond</keyword>
<dbReference type="InterPro" id="IPR001254">
    <property type="entry name" value="Trypsin_dom"/>
</dbReference>
<evidence type="ECO:0000313" key="6">
    <source>
        <dbReference type="Proteomes" id="UP001652640"/>
    </source>
</evidence>
<dbReference type="InterPro" id="IPR033116">
    <property type="entry name" value="TRYPSIN_SER"/>
</dbReference>